<comment type="pathway">
    <text evidence="3">Protein modification; protein sumoylation.</text>
</comment>
<dbReference type="Pfam" id="PF00899">
    <property type="entry name" value="ThiF"/>
    <property type="match status" value="1"/>
</dbReference>
<evidence type="ECO:0000259" key="19">
    <source>
        <dbReference type="Pfam" id="PF16190"/>
    </source>
</evidence>
<gene>
    <name evidence="21" type="ORF">GOODEAATRI_005128</name>
</gene>
<dbReference type="Gene3D" id="2.40.30.180">
    <property type="entry name" value="Ubiquitin-activating enzyme E1, FCCH domain"/>
    <property type="match status" value="1"/>
</dbReference>
<feature type="compositionally biased region" description="Polar residues" evidence="16">
    <location>
        <begin position="14"/>
        <end position="37"/>
    </location>
</feature>
<protein>
    <recommendedName>
        <fullName evidence="13">SUMO-activating enzyme subunit 1</fullName>
        <ecNumber evidence="6">6.2.1.45</ecNumber>
    </recommendedName>
    <alternativeName>
        <fullName evidence="14">Ubiquitin-like 1-activating enzyme E1A</fullName>
    </alternativeName>
</protein>
<evidence type="ECO:0000256" key="8">
    <source>
        <dbReference type="ARBA" id="ARBA00022741"/>
    </source>
</evidence>
<dbReference type="PRINTS" id="PR01849">
    <property type="entry name" value="UBIQUITINACT"/>
</dbReference>
<comment type="subcellular location">
    <subcellularLocation>
        <location evidence="2">Nucleus</location>
    </subcellularLocation>
</comment>
<dbReference type="InterPro" id="IPR045886">
    <property type="entry name" value="ThiF/MoeB/HesA"/>
</dbReference>
<evidence type="ECO:0000256" key="14">
    <source>
        <dbReference type="ARBA" id="ARBA00044354"/>
    </source>
</evidence>
<dbReference type="InterPro" id="IPR000011">
    <property type="entry name" value="UBQ/SUMO-activ_enz_E1-like"/>
</dbReference>
<dbReference type="PANTHER" id="PTHR10953">
    <property type="entry name" value="UBIQUITIN-ACTIVATING ENZYME E1"/>
    <property type="match status" value="1"/>
</dbReference>
<evidence type="ECO:0000256" key="16">
    <source>
        <dbReference type="SAM" id="MobiDB-lite"/>
    </source>
</evidence>
<dbReference type="InterPro" id="IPR019572">
    <property type="entry name" value="UBA_E1_SCCH"/>
</dbReference>
<dbReference type="Gene3D" id="3.50.50.80">
    <property type="entry name" value="Ubiquitin-activating enzyme E1, inactive adenylation domain, subdomain 1"/>
    <property type="match status" value="1"/>
</dbReference>
<feature type="domain" description="Ubiquitin-activating enzyme SCCH" evidence="18">
    <location>
        <begin position="532"/>
        <end position="587"/>
    </location>
</feature>
<comment type="catalytic activity">
    <reaction evidence="1">
        <text>ATP + ubiquitin + [E1 ubiquitin-activating enzyme]-L-cysteine = AMP + diphosphate + S-ubiquitinyl-[E1 ubiquitin-activating enzyme]-L-cysteine.</text>
        <dbReference type="EC" id="6.2.1.45"/>
    </reaction>
</comment>
<dbReference type="Gene3D" id="1.10.10.2660">
    <property type="entry name" value="Ubiquitin-activating enzyme E1, SCCH domain"/>
    <property type="match status" value="3"/>
</dbReference>
<evidence type="ECO:0000256" key="15">
    <source>
        <dbReference type="PROSITE-ProRule" id="PRU10132"/>
    </source>
</evidence>
<dbReference type="Pfam" id="PF10585">
    <property type="entry name" value="UBA_E1_SCCH"/>
    <property type="match status" value="1"/>
</dbReference>
<dbReference type="EC" id="6.2.1.45" evidence="6"/>
<accession>A0ABV0N846</accession>
<name>A0ABV0N846_9TELE</name>
<keyword evidence="9" id="KW-0833">Ubl conjugation pathway</keyword>
<comment type="subunit">
    <text evidence="12">Heterodimer of SAE1 and UBA2/SAE2. The heterodimer corresponds to the two domains that are encoded on a single polypeptide chain in ubiquitin-activating enzyme E1. Interacts with UBE2I.</text>
</comment>
<feature type="region of interest" description="Disordered" evidence="16">
    <location>
        <begin position="1"/>
        <end position="47"/>
    </location>
</feature>
<dbReference type="Pfam" id="PF16190">
    <property type="entry name" value="E1_FCCH"/>
    <property type="match status" value="1"/>
</dbReference>
<keyword evidence="10" id="KW-0067">ATP-binding</keyword>
<keyword evidence="11" id="KW-0539">Nucleus</keyword>
<dbReference type="InterPro" id="IPR042449">
    <property type="entry name" value="Ub-E1_IAD_1"/>
</dbReference>
<evidence type="ECO:0000256" key="5">
    <source>
        <dbReference type="ARBA" id="ARBA00005673"/>
    </source>
</evidence>
<proteinExistence type="inferred from homology"/>
<dbReference type="InterPro" id="IPR042063">
    <property type="entry name" value="Ubi_acti_E1_SCCH"/>
</dbReference>
<dbReference type="Pfam" id="PF16191">
    <property type="entry name" value="E1_4HB"/>
    <property type="match status" value="1"/>
</dbReference>
<evidence type="ECO:0000256" key="12">
    <source>
        <dbReference type="ARBA" id="ARBA00026003"/>
    </source>
</evidence>
<evidence type="ECO:0000313" key="21">
    <source>
        <dbReference type="EMBL" id="MEQ2167538.1"/>
    </source>
</evidence>
<dbReference type="InterPro" id="IPR032418">
    <property type="entry name" value="E1_FCCH"/>
</dbReference>
<evidence type="ECO:0000256" key="4">
    <source>
        <dbReference type="ARBA" id="ARBA00004906"/>
    </source>
</evidence>
<dbReference type="SUPFAM" id="SSF69572">
    <property type="entry name" value="Activating enzymes of the ubiquitin-like proteins"/>
    <property type="match status" value="2"/>
</dbReference>
<evidence type="ECO:0000256" key="10">
    <source>
        <dbReference type="ARBA" id="ARBA00022840"/>
    </source>
</evidence>
<dbReference type="InterPro" id="IPR042302">
    <property type="entry name" value="E1_FCCH_sf"/>
</dbReference>
<comment type="pathway">
    <text evidence="4">Protein modification; protein ubiquitination.</text>
</comment>
<dbReference type="InterPro" id="IPR000594">
    <property type="entry name" value="ThiF_NAD_FAD-bd"/>
</dbReference>
<evidence type="ECO:0000256" key="3">
    <source>
        <dbReference type="ARBA" id="ARBA00004718"/>
    </source>
</evidence>
<evidence type="ECO:0000256" key="13">
    <source>
        <dbReference type="ARBA" id="ARBA00044187"/>
    </source>
</evidence>
<evidence type="ECO:0000259" key="18">
    <source>
        <dbReference type="Pfam" id="PF10585"/>
    </source>
</evidence>
<comment type="similarity">
    <text evidence="5">Belongs to the ubiquitin-activating E1 family.</text>
</comment>
<dbReference type="PROSITE" id="PS00865">
    <property type="entry name" value="UBIQUITIN_ACTIVAT_2"/>
    <property type="match status" value="1"/>
</dbReference>
<dbReference type="EMBL" id="JAHRIO010030213">
    <property type="protein sequence ID" value="MEQ2167538.1"/>
    <property type="molecule type" value="Genomic_DNA"/>
</dbReference>
<feature type="domain" description="Ubiquitin-activating enzyme E1 FCCH" evidence="19">
    <location>
        <begin position="227"/>
        <end position="296"/>
    </location>
</feature>
<evidence type="ECO:0000256" key="11">
    <source>
        <dbReference type="ARBA" id="ARBA00023242"/>
    </source>
</evidence>
<dbReference type="InterPro" id="IPR035985">
    <property type="entry name" value="Ubiquitin-activating_enz"/>
</dbReference>
<evidence type="ECO:0000313" key="22">
    <source>
        <dbReference type="Proteomes" id="UP001476798"/>
    </source>
</evidence>
<evidence type="ECO:0000259" key="20">
    <source>
        <dbReference type="Pfam" id="PF16191"/>
    </source>
</evidence>
<dbReference type="Proteomes" id="UP001476798">
    <property type="component" value="Unassembled WGS sequence"/>
</dbReference>
<evidence type="ECO:0000259" key="17">
    <source>
        <dbReference type="Pfam" id="PF00899"/>
    </source>
</evidence>
<keyword evidence="7" id="KW-0436">Ligase</keyword>
<feature type="domain" description="Ubiquitin-activating enzyme E1 four-helix bundle" evidence="20">
    <location>
        <begin position="297"/>
        <end position="366"/>
    </location>
</feature>
<keyword evidence="22" id="KW-1185">Reference proteome</keyword>
<organism evidence="21 22">
    <name type="scientific">Goodea atripinnis</name>
    <dbReference type="NCBI Taxonomy" id="208336"/>
    <lineage>
        <taxon>Eukaryota</taxon>
        <taxon>Metazoa</taxon>
        <taxon>Chordata</taxon>
        <taxon>Craniata</taxon>
        <taxon>Vertebrata</taxon>
        <taxon>Euteleostomi</taxon>
        <taxon>Actinopterygii</taxon>
        <taxon>Neopterygii</taxon>
        <taxon>Teleostei</taxon>
        <taxon>Neoteleostei</taxon>
        <taxon>Acanthomorphata</taxon>
        <taxon>Ovalentaria</taxon>
        <taxon>Atherinomorphae</taxon>
        <taxon>Cyprinodontiformes</taxon>
        <taxon>Goodeidae</taxon>
        <taxon>Goodea</taxon>
    </lineage>
</organism>
<dbReference type="InterPro" id="IPR032420">
    <property type="entry name" value="E1_4HB"/>
</dbReference>
<feature type="active site" description="Glycyl thioester intermediate" evidence="15">
    <location>
        <position position="515"/>
    </location>
</feature>
<dbReference type="PANTHER" id="PTHR10953:SF162">
    <property type="entry name" value="SUMO-ACTIVATING ENZYME SUBUNIT 1"/>
    <property type="match status" value="1"/>
</dbReference>
<dbReference type="Gene3D" id="3.40.50.720">
    <property type="entry name" value="NAD(P)-binding Rossmann-like Domain"/>
    <property type="match status" value="1"/>
</dbReference>
<sequence>MSSSPLSKKRRLSGTETKTGSHCSSSNSVRTDLSHTPANGMAKNGNDAEIDEGLYSRQLYVLGHEAMKRMQNSNVLISGMRGLGVEIAKNVILGGVRSVTVHDQGVAEWRDLSSQFYLREEDLGKNRAEASQPRLAELNNYVSVTAYTGVLTEDYLTKFQVVVLTNSSLDEQKQLGEFCHSKGIKLVVADTRGLFGQLFCDFGEEMIVYDTNGEQPLSAMISMITKDKPGVVTCLDEARHGFESGDYVTFTEIQGMKELNGCQPVEIKVLGPYTFSICDTTGFSDYVRGGIVSQVKMPKKINFKSIASSMAEPEIMMTDFAKFDRPGQLHIGFQAVHAFQKKHNRLPAPWNQADGDELLTLAKELNSAQTGSAKVEELDEGLIKKMSYLAAGDLSPVNAFIGGVAAQEVMKVGAGAIGCELLKNFAMIGLASEEGEVIVTDMDTIEKSNLNRQFLFRPSDVTVSMYMDRRCVYYRKPLLESGTLGTKGNIQVVIPFLTESYSSSQDPPEKSIPICTLKNFPNAIEHTLQCKCTGAQPVEVLEAVYKSVVTDCPHSWGDCVAWARNHWQCQYSNNIRQLLHNFPPDQDLHVDYVMAAANLFAQTYGLQCNTDRAGVIKILQDVKVPTFTPRSGVKIHVSDQELQNSNSSVGKLYRSTK</sequence>
<evidence type="ECO:0000256" key="9">
    <source>
        <dbReference type="ARBA" id="ARBA00022786"/>
    </source>
</evidence>
<dbReference type="CDD" id="cd01491">
    <property type="entry name" value="Ube1_repeat1"/>
    <property type="match status" value="1"/>
</dbReference>
<comment type="caution">
    <text evidence="21">The sequence shown here is derived from an EMBL/GenBank/DDBJ whole genome shotgun (WGS) entry which is preliminary data.</text>
</comment>
<feature type="domain" description="THIF-type NAD/FAD binding fold" evidence="17">
    <location>
        <begin position="412"/>
        <end position="461"/>
    </location>
</feature>
<dbReference type="Gene3D" id="3.40.50.12550">
    <property type="entry name" value="Ubiquitin-activating enzyme E1, inactive adenylation domain, subdomain 2"/>
    <property type="match status" value="1"/>
</dbReference>
<evidence type="ECO:0000256" key="6">
    <source>
        <dbReference type="ARBA" id="ARBA00012990"/>
    </source>
</evidence>
<dbReference type="InterPro" id="IPR033127">
    <property type="entry name" value="UBQ-activ_enz_E1_Cys_AS"/>
</dbReference>
<reference evidence="21 22" key="1">
    <citation type="submission" date="2021-06" db="EMBL/GenBank/DDBJ databases">
        <authorList>
            <person name="Palmer J.M."/>
        </authorList>
    </citation>
    <scope>NUCLEOTIDE SEQUENCE [LARGE SCALE GENOMIC DNA]</scope>
    <source>
        <strain evidence="21 22">GA_2019</strain>
        <tissue evidence="21">Muscle</tissue>
    </source>
</reference>
<evidence type="ECO:0000256" key="2">
    <source>
        <dbReference type="ARBA" id="ARBA00004123"/>
    </source>
</evidence>
<keyword evidence="8" id="KW-0547">Nucleotide-binding</keyword>
<evidence type="ECO:0000256" key="1">
    <source>
        <dbReference type="ARBA" id="ARBA00000488"/>
    </source>
</evidence>
<evidence type="ECO:0000256" key="7">
    <source>
        <dbReference type="ARBA" id="ARBA00022598"/>
    </source>
</evidence>